<reference evidence="4" key="2">
    <citation type="journal article" date="2018" name="Nat. Commun.">
        <title>Extreme sensitivity to ultraviolet light in the fungal pathogen causing white-nose syndrome of bats.</title>
        <authorList>
            <person name="Palmer J.M."/>
            <person name="Drees K.P."/>
            <person name="Foster J.T."/>
            <person name="Lindner D.L."/>
        </authorList>
    </citation>
    <scope>NUCLEOTIDE SEQUENCE [LARGE SCALE GENOMIC DNA]</scope>
    <source>
        <strain evidence="4">UAMH 10579</strain>
    </source>
</reference>
<accession>A0A1B8GLA5</accession>
<dbReference type="PANTHER" id="PTHR34612">
    <property type="entry name" value="GH131_N DOMAIN-CONTAINING PROTEIN"/>
    <property type="match status" value="1"/>
</dbReference>
<keyword evidence="4" id="KW-1185">Reference proteome</keyword>
<evidence type="ECO:0000313" key="3">
    <source>
        <dbReference type="EMBL" id="OBT96622.1"/>
    </source>
</evidence>
<feature type="chain" id="PRO_5008608711" description="Glycoside hydrolase 131 catalytic N-terminal domain-containing protein" evidence="1">
    <location>
        <begin position="18"/>
        <end position="288"/>
    </location>
</feature>
<evidence type="ECO:0000259" key="2">
    <source>
        <dbReference type="Pfam" id="PF18271"/>
    </source>
</evidence>
<dbReference type="Proteomes" id="UP000091956">
    <property type="component" value="Unassembled WGS sequence"/>
</dbReference>
<dbReference type="RefSeq" id="XP_018130355.1">
    <property type="nucleotide sequence ID" value="XM_018274762.2"/>
</dbReference>
<evidence type="ECO:0000313" key="4">
    <source>
        <dbReference type="Proteomes" id="UP000091956"/>
    </source>
</evidence>
<dbReference type="GeneID" id="28838683"/>
<name>A0A1B8GLA5_9PEZI</name>
<proteinExistence type="predicted"/>
<reference evidence="3 4" key="1">
    <citation type="submission" date="2016-03" db="EMBL/GenBank/DDBJ databases">
        <title>Comparative genomics of Pseudogymnoascus destructans, the fungus causing white-nose syndrome of bats.</title>
        <authorList>
            <person name="Palmer J.M."/>
            <person name="Drees K.P."/>
            <person name="Foster J.T."/>
            <person name="Lindner D.L."/>
        </authorList>
    </citation>
    <scope>NUCLEOTIDE SEQUENCE [LARGE SCALE GENOMIC DNA]</scope>
    <source>
        <strain evidence="3 4">UAMH 10579</strain>
    </source>
</reference>
<dbReference type="PANTHER" id="PTHR34612:SF2">
    <property type="entry name" value="GLYCOSIDE HYDROLASE 131 CATALYTIC N-TERMINAL DOMAIN-CONTAINING PROTEIN"/>
    <property type="match status" value="1"/>
</dbReference>
<feature type="signal peptide" evidence="1">
    <location>
        <begin position="1"/>
        <end position="17"/>
    </location>
</feature>
<feature type="domain" description="Glycoside hydrolase 131 catalytic N-terminal" evidence="2">
    <location>
        <begin position="22"/>
        <end position="287"/>
    </location>
</feature>
<dbReference type="Gene3D" id="2.60.120.1160">
    <property type="match status" value="1"/>
</dbReference>
<dbReference type="Pfam" id="PF18271">
    <property type="entry name" value="GH131_N"/>
    <property type="match status" value="1"/>
</dbReference>
<protein>
    <recommendedName>
        <fullName evidence="2">Glycoside hydrolase 131 catalytic N-terminal domain-containing protein</fullName>
    </recommendedName>
</protein>
<gene>
    <name evidence="3" type="ORF">VE01_05297</name>
</gene>
<dbReference type="STRING" id="342668.A0A1B8GLA5"/>
<organism evidence="3 4">
    <name type="scientific">Pseudogymnoascus verrucosus</name>
    <dbReference type="NCBI Taxonomy" id="342668"/>
    <lineage>
        <taxon>Eukaryota</taxon>
        <taxon>Fungi</taxon>
        <taxon>Dikarya</taxon>
        <taxon>Ascomycota</taxon>
        <taxon>Pezizomycotina</taxon>
        <taxon>Leotiomycetes</taxon>
        <taxon>Thelebolales</taxon>
        <taxon>Thelebolaceae</taxon>
        <taxon>Pseudogymnoascus</taxon>
    </lineage>
</organism>
<sequence length="288" mass="31517">MHILSTLLAVAPVLVAAQNCPLQFDGRVPKSAKLGLLDTAKSPFNADYVKGAGLKWSEIAKFPKVSPPSLFDGSTYKAIEVTIDDTSIFAPSADNVQIGFRRAELMPTTNTGSDPSTTGIKTLHFSVRADTSRPLNYTHEYQLVFLESADYSTNQFALKTGSIIDDSDPRGHLKKNWLRLVGNVANDNGGKTLFEVPFGKDWHNFGLRLDFTKNTTQVFYSPSILPLIPVTPPIHNDISGQGQLHFGLLKKPIGKNFTDMPHQGYQEPGIHEGAIFGGIFEEDSTHGC</sequence>
<dbReference type="AlphaFoldDB" id="A0A1B8GLA5"/>
<dbReference type="InterPro" id="IPR041524">
    <property type="entry name" value="GH131_N"/>
</dbReference>
<keyword evidence="1" id="KW-0732">Signal</keyword>
<dbReference type="EMBL" id="KV460227">
    <property type="protein sequence ID" value="OBT96622.1"/>
    <property type="molecule type" value="Genomic_DNA"/>
</dbReference>
<dbReference type="OrthoDB" id="5283326at2759"/>
<evidence type="ECO:0000256" key="1">
    <source>
        <dbReference type="SAM" id="SignalP"/>
    </source>
</evidence>